<dbReference type="InterPro" id="IPR013785">
    <property type="entry name" value="Aldolase_TIM"/>
</dbReference>
<keyword evidence="3" id="KW-1185">Reference proteome</keyword>
<dbReference type="OrthoDB" id="2131313at2759"/>
<dbReference type="AlphaFoldDB" id="A0A137PHQ6"/>
<sequence length="208" mass="22804">MINNLVKLPKGYIISGNLTDIDEFGKNLDTCLNSTNYYIQLRLKQTSTNSFESILNSVLSGVDKSKLSRLLLNSGNLDEIDEKLKLVKLLGLGGLHLTSGVLLNYPGLDKLIGNNRDLVWSGSCHDDKEISIVNTLRLDFIVISPILPSTSCPSDNYLGWEKFGSLVKLSSVPVYGLGGLNINHLKEVELAGGQGVAAIQSFWQLHKF</sequence>
<dbReference type="STRING" id="796925.A0A137PHQ6"/>
<dbReference type="InterPro" id="IPR036206">
    <property type="entry name" value="ThiamineP_synth_sf"/>
</dbReference>
<dbReference type="InterPro" id="IPR022998">
    <property type="entry name" value="ThiamineP_synth_TenI"/>
</dbReference>
<evidence type="ECO:0000259" key="1">
    <source>
        <dbReference type="Pfam" id="PF02581"/>
    </source>
</evidence>
<dbReference type="Gene3D" id="3.20.20.70">
    <property type="entry name" value="Aldolase class I"/>
    <property type="match status" value="1"/>
</dbReference>
<accession>A0A137PHQ6</accession>
<dbReference type="EMBL" id="KQ964422">
    <property type="protein sequence ID" value="KXN74527.1"/>
    <property type="molecule type" value="Genomic_DNA"/>
</dbReference>
<feature type="domain" description="Thiamine phosphate synthase/TenI" evidence="1">
    <location>
        <begin position="12"/>
        <end position="201"/>
    </location>
</feature>
<evidence type="ECO:0000313" key="3">
    <source>
        <dbReference type="Proteomes" id="UP000070444"/>
    </source>
</evidence>
<protein>
    <submittedName>
        <fullName evidence="2">Thiamin phosphate synthase</fullName>
    </submittedName>
</protein>
<dbReference type="Proteomes" id="UP000070444">
    <property type="component" value="Unassembled WGS sequence"/>
</dbReference>
<dbReference type="SUPFAM" id="SSF51391">
    <property type="entry name" value="Thiamin phosphate synthase"/>
    <property type="match status" value="1"/>
</dbReference>
<name>A0A137PHQ6_CONC2</name>
<evidence type="ECO:0000313" key="2">
    <source>
        <dbReference type="EMBL" id="KXN74527.1"/>
    </source>
</evidence>
<dbReference type="Pfam" id="PF02581">
    <property type="entry name" value="TMP-TENI"/>
    <property type="match status" value="1"/>
</dbReference>
<feature type="non-terminal residue" evidence="2">
    <location>
        <position position="1"/>
    </location>
</feature>
<organism evidence="2 3">
    <name type="scientific">Conidiobolus coronatus (strain ATCC 28846 / CBS 209.66 / NRRL 28638)</name>
    <name type="common">Delacroixia coronata</name>
    <dbReference type="NCBI Taxonomy" id="796925"/>
    <lineage>
        <taxon>Eukaryota</taxon>
        <taxon>Fungi</taxon>
        <taxon>Fungi incertae sedis</taxon>
        <taxon>Zoopagomycota</taxon>
        <taxon>Entomophthoromycotina</taxon>
        <taxon>Entomophthoromycetes</taxon>
        <taxon>Entomophthorales</taxon>
        <taxon>Ancylistaceae</taxon>
        <taxon>Conidiobolus</taxon>
    </lineage>
</organism>
<reference evidence="2 3" key="1">
    <citation type="journal article" date="2015" name="Genome Biol. Evol.">
        <title>Phylogenomic analyses indicate that early fungi evolved digesting cell walls of algal ancestors of land plants.</title>
        <authorList>
            <person name="Chang Y."/>
            <person name="Wang S."/>
            <person name="Sekimoto S."/>
            <person name="Aerts A.L."/>
            <person name="Choi C."/>
            <person name="Clum A."/>
            <person name="LaButti K.M."/>
            <person name="Lindquist E.A."/>
            <person name="Yee Ngan C."/>
            <person name="Ohm R.A."/>
            <person name="Salamov A.A."/>
            <person name="Grigoriev I.V."/>
            <person name="Spatafora J.W."/>
            <person name="Berbee M.L."/>
        </authorList>
    </citation>
    <scope>NUCLEOTIDE SEQUENCE [LARGE SCALE GENOMIC DNA]</scope>
    <source>
        <strain evidence="2 3">NRRL 28638</strain>
    </source>
</reference>
<proteinExistence type="predicted"/>
<gene>
    <name evidence="2" type="ORF">CONCODRAFT_144023</name>
</gene>
<dbReference type="GO" id="GO:0009228">
    <property type="term" value="P:thiamine biosynthetic process"/>
    <property type="evidence" value="ECO:0007669"/>
    <property type="project" value="UniProtKB-KW"/>
</dbReference>